<dbReference type="InterPro" id="IPR001849">
    <property type="entry name" value="PH_domain"/>
</dbReference>
<feature type="compositionally biased region" description="Low complexity" evidence="1">
    <location>
        <begin position="807"/>
        <end position="825"/>
    </location>
</feature>
<dbReference type="Pfam" id="PF06395">
    <property type="entry name" value="CDC24"/>
    <property type="match status" value="1"/>
</dbReference>
<dbReference type="SMART" id="SM00233">
    <property type="entry name" value="PH"/>
    <property type="match status" value="1"/>
</dbReference>
<feature type="compositionally biased region" description="Polar residues" evidence="1">
    <location>
        <begin position="795"/>
        <end position="806"/>
    </location>
</feature>
<dbReference type="AlphaFoldDB" id="A0A2G8SKE3"/>
<dbReference type="CDD" id="cd00160">
    <property type="entry name" value="RhoGEF"/>
    <property type="match status" value="1"/>
</dbReference>
<dbReference type="SUPFAM" id="SSF50729">
    <property type="entry name" value="PH domain-like"/>
    <property type="match status" value="1"/>
</dbReference>
<dbReference type="GO" id="GO:0031106">
    <property type="term" value="P:septin ring organization"/>
    <property type="evidence" value="ECO:0007669"/>
    <property type="project" value="TreeGrafter"/>
</dbReference>
<dbReference type="SUPFAM" id="SSF48065">
    <property type="entry name" value="DBL homology domain (DH-domain)"/>
    <property type="match status" value="1"/>
</dbReference>
<feature type="compositionally biased region" description="Polar residues" evidence="1">
    <location>
        <begin position="567"/>
        <end position="582"/>
    </location>
</feature>
<feature type="compositionally biased region" description="Polar residues" evidence="1">
    <location>
        <begin position="826"/>
        <end position="842"/>
    </location>
</feature>
<keyword evidence="5" id="KW-1185">Reference proteome</keyword>
<dbReference type="SMART" id="SM00325">
    <property type="entry name" value="RhoGEF"/>
    <property type="match status" value="1"/>
</dbReference>
<dbReference type="CDD" id="cd05992">
    <property type="entry name" value="PB1"/>
    <property type="match status" value="1"/>
</dbReference>
<feature type="compositionally biased region" description="Low complexity" evidence="1">
    <location>
        <begin position="590"/>
        <end position="602"/>
    </location>
</feature>
<dbReference type="PROSITE" id="PS51745">
    <property type="entry name" value="PB1"/>
    <property type="match status" value="1"/>
</dbReference>
<dbReference type="Gene3D" id="2.30.29.30">
    <property type="entry name" value="Pleckstrin-homology domain (PH domain)/Phosphotyrosine-binding domain (PTB)"/>
    <property type="match status" value="1"/>
</dbReference>
<evidence type="ECO:0008006" key="6">
    <source>
        <dbReference type="Google" id="ProtNLM"/>
    </source>
</evidence>
<name>A0A2G8SKE3_9APHY</name>
<dbReference type="GO" id="GO:0000935">
    <property type="term" value="C:division septum"/>
    <property type="evidence" value="ECO:0007669"/>
    <property type="project" value="TreeGrafter"/>
</dbReference>
<dbReference type="Gene3D" id="1.20.900.10">
    <property type="entry name" value="Dbl homology (DH) domain"/>
    <property type="match status" value="1"/>
</dbReference>
<gene>
    <name evidence="4" type="ORF">GSI_03934</name>
</gene>
<dbReference type="STRING" id="1077348.A0A2G8SKE3"/>
<dbReference type="InterPro" id="IPR053793">
    <property type="entry name" value="PB1-like"/>
</dbReference>
<dbReference type="Proteomes" id="UP000230002">
    <property type="component" value="Unassembled WGS sequence"/>
</dbReference>
<feature type="compositionally biased region" description="Polar residues" evidence="1">
    <location>
        <begin position="458"/>
        <end position="473"/>
    </location>
</feature>
<evidence type="ECO:0000259" key="2">
    <source>
        <dbReference type="PROSITE" id="PS50010"/>
    </source>
</evidence>
<feature type="domain" description="PB1" evidence="3">
    <location>
        <begin position="875"/>
        <end position="958"/>
    </location>
</feature>
<dbReference type="CDD" id="cd13246">
    <property type="entry name" value="PH_Scd1"/>
    <property type="match status" value="1"/>
</dbReference>
<dbReference type="GO" id="GO:0005737">
    <property type="term" value="C:cytoplasm"/>
    <property type="evidence" value="ECO:0007669"/>
    <property type="project" value="TreeGrafter"/>
</dbReference>
<dbReference type="InterPro" id="IPR000270">
    <property type="entry name" value="PB1_dom"/>
</dbReference>
<dbReference type="PANTHER" id="PTHR47339:SF1">
    <property type="entry name" value="CELL DIVISION CONTROL PROTEIN 24"/>
    <property type="match status" value="1"/>
</dbReference>
<dbReference type="OrthoDB" id="1594986at2759"/>
<dbReference type="InterPro" id="IPR035899">
    <property type="entry name" value="DBL_dom_sf"/>
</dbReference>
<dbReference type="GO" id="GO:0043332">
    <property type="term" value="C:mating projection tip"/>
    <property type="evidence" value="ECO:0007669"/>
    <property type="project" value="TreeGrafter"/>
</dbReference>
<proteinExistence type="predicted"/>
<dbReference type="GO" id="GO:0005085">
    <property type="term" value="F:guanyl-nucleotide exchange factor activity"/>
    <property type="evidence" value="ECO:0007669"/>
    <property type="project" value="InterPro"/>
</dbReference>
<dbReference type="InterPro" id="IPR010481">
    <property type="entry name" value="Cdc24/Scd1_N"/>
</dbReference>
<dbReference type="GO" id="GO:0005634">
    <property type="term" value="C:nucleus"/>
    <property type="evidence" value="ECO:0007669"/>
    <property type="project" value="TreeGrafter"/>
</dbReference>
<reference evidence="4 5" key="1">
    <citation type="journal article" date="2015" name="Sci. Rep.">
        <title>Chromosome-level genome map provides insights into diverse defense mechanisms in the medicinal fungus Ganoderma sinense.</title>
        <authorList>
            <person name="Zhu Y."/>
            <person name="Xu J."/>
            <person name="Sun C."/>
            <person name="Zhou S."/>
            <person name="Xu H."/>
            <person name="Nelson D.R."/>
            <person name="Qian J."/>
            <person name="Song J."/>
            <person name="Luo H."/>
            <person name="Xiang L."/>
            <person name="Li Y."/>
            <person name="Xu Z."/>
            <person name="Ji A."/>
            <person name="Wang L."/>
            <person name="Lu S."/>
            <person name="Hayward A."/>
            <person name="Sun W."/>
            <person name="Li X."/>
            <person name="Schwartz D.C."/>
            <person name="Wang Y."/>
            <person name="Chen S."/>
        </authorList>
    </citation>
    <scope>NUCLEOTIDE SEQUENCE [LARGE SCALE GENOMIC DNA]</scope>
    <source>
        <strain evidence="4 5">ZZ0214-1</strain>
    </source>
</reference>
<feature type="compositionally biased region" description="Acidic residues" evidence="1">
    <location>
        <begin position="650"/>
        <end position="659"/>
    </location>
</feature>
<dbReference type="InterPro" id="IPR000219">
    <property type="entry name" value="DH_dom"/>
</dbReference>
<dbReference type="InterPro" id="IPR011993">
    <property type="entry name" value="PH-like_dom_sf"/>
</dbReference>
<dbReference type="Pfam" id="PF15411">
    <property type="entry name" value="PH_10"/>
    <property type="match status" value="1"/>
</dbReference>
<dbReference type="InterPro" id="IPR033511">
    <property type="entry name" value="Cdc24/Scd1_PH_dom"/>
</dbReference>
<evidence type="ECO:0000256" key="1">
    <source>
        <dbReference type="SAM" id="MobiDB-lite"/>
    </source>
</evidence>
<dbReference type="Pfam" id="PF00564">
    <property type="entry name" value="PB1"/>
    <property type="match status" value="1"/>
</dbReference>
<dbReference type="PROSITE" id="PS50010">
    <property type="entry name" value="DH_2"/>
    <property type="match status" value="1"/>
</dbReference>
<organism evidence="4 5">
    <name type="scientific">Ganoderma sinense ZZ0214-1</name>
    <dbReference type="NCBI Taxonomy" id="1077348"/>
    <lineage>
        <taxon>Eukaryota</taxon>
        <taxon>Fungi</taxon>
        <taxon>Dikarya</taxon>
        <taxon>Basidiomycota</taxon>
        <taxon>Agaricomycotina</taxon>
        <taxon>Agaricomycetes</taxon>
        <taxon>Polyporales</taxon>
        <taxon>Polyporaceae</taxon>
        <taxon>Ganoderma</taxon>
    </lineage>
</organism>
<feature type="compositionally biased region" description="Polar residues" evidence="1">
    <location>
        <begin position="767"/>
        <end position="778"/>
    </location>
</feature>
<evidence type="ECO:0000259" key="3">
    <source>
        <dbReference type="PROSITE" id="PS51745"/>
    </source>
</evidence>
<protein>
    <recommendedName>
        <fullName evidence="6">DH domain-containing protein</fullName>
    </recommendedName>
</protein>
<dbReference type="EMBL" id="AYKW01000006">
    <property type="protein sequence ID" value="PIL34223.1"/>
    <property type="molecule type" value="Genomic_DNA"/>
</dbReference>
<dbReference type="InterPro" id="IPR053026">
    <property type="entry name" value="CDC42_GEF"/>
</dbReference>
<dbReference type="PANTHER" id="PTHR47339">
    <property type="entry name" value="CELL DIVISION CONTROL PROTEIN 24"/>
    <property type="match status" value="1"/>
</dbReference>
<evidence type="ECO:0000313" key="4">
    <source>
        <dbReference type="EMBL" id="PIL34223.1"/>
    </source>
</evidence>
<dbReference type="SUPFAM" id="SSF54277">
    <property type="entry name" value="CAD &amp; PB1 domains"/>
    <property type="match status" value="1"/>
</dbReference>
<sequence length="958" mass="105514">MATVAGRKKSMVASLPPAIDSPIANNTLLNKAASQSTSLYQQCSSLRTRLMHLQDFSDWFSLAAQPDSARRSTDPVTQLWDVFALGVPLCYLFNLLPLSASSPIAVETDVLSFDPTNERTKKHAIALFAMNVKQVPGCEGFTVRDLWDRNSTDGFVKVVSNVINLVQQLPEDLFLESAPSSPTIASALASTESLTSDNSLAATAVEPGGARANIIKELVDTERKYVQDLEVMQKYCDEAVSCLDRDTLHLLFPGLNKLLNFQRRFLIKVESIAELPWHDQRWGLPFTENEEEFAVYEPYCANYTMASEIMLQEEHNLTALNHIINVKGELPAFLIKPVQRICKYPLLLESLLKAVNNTDYPWIDELKAGVDSAKRITDKINEAQRRAENDATVKNLEGRVEDWKGHHISNFGALLLDDIFSVTKSEVDREYHVFLFEKIILCCKEYIPQPGNGKKVGKSNSILKKPASPSTTFGLPGAGPSNKKKSTPLLLKGRIFLNNVTQAVPKVSQGQYSLAVWWRGDDDLEFFTLRCRNEEQLKLWENQLNRLIKETANRRSSGRDVSRLAQVANSTSPSPQVRSAHSSYAHDSRSSTFSNGSSGYPSGVPHTASINGRMRHPYASDEHAVPQSSHPYASGYAHGPQGYPPHDGFDVDQDDEYEDYPLASAGSASGRGTPMGHPRRPDYPYPHSARHSGHPVSPTLSGGIGGFQQMPASARPIMSRNTGSHASDASFGVSGPRPALRSQFSSTRLRSAYDGPESRGASPMPTPTHQPMRSRSASQPQAYNPPQQVPPPLPTSNRAEWSQGPLSSSKRGSGSSQSTDSADYSPHTSSSPITPYGSSESSLAGMGVATGRSMRGHMDQLPPQPLKEELRLSPPVKIKVHFHEDIFVIQVPRSTEYSELVDKVGKKIRLCGPRRDDGPLRVKYKDEDGDLVSLGSTEDVQMAFESFRPGNQVTLYVQ</sequence>
<evidence type="ECO:0000313" key="5">
    <source>
        <dbReference type="Proteomes" id="UP000230002"/>
    </source>
</evidence>
<feature type="region of interest" description="Disordered" evidence="1">
    <location>
        <begin position="554"/>
        <end position="844"/>
    </location>
</feature>
<dbReference type="Pfam" id="PF00621">
    <property type="entry name" value="RhoGEF"/>
    <property type="match status" value="1"/>
</dbReference>
<dbReference type="GO" id="GO:0030010">
    <property type="term" value="P:establishment of cell polarity"/>
    <property type="evidence" value="ECO:0007669"/>
    <property type="project" value="TreeGrafter"/>
</dbReference>
<comment type="caution">
    <text evidence="4">The sequence shown here is derived from an EMBL/GenBank/DDBJ whole genome shotgun (WGS) entry which is preliminary data.</text>
</comment>
<feature type="domain" description="DH" evidence="2">
    <location>
        <begin position="210"/>
        <end position="383"/>
    </location>
</feature>
<accession>A0A2G8SKE3</accession>
<dbReference type="Gene3D" id="3.10.20.90">
    <property type="entry name" value="Phosphatidylinositol 3-kinase Catalytic Subunit, Chain A, domain 1"/>
    <property type="match status" value="1"/>
</dbReference>
<feature type="region of interest" description="Disordered" evidence="1">
    <location>
        <begin position="455"/>
        <end position="482"/>
    </location>
</feature>
<dbReference type="SMART" id="SM00666">
    <property type="entry name" value="PB1"/>
    <property type="match status" value="1"/>
</dbReference>